<sequence>MSQMGSVDSQNGENIHIRGKKVREEVQVVLNDYGKIETQQLYQELTRFACGECENLLKNMKKRVKAVVHGRTKEYDSLRKKLNDLQAQDNLEDLEKNPRSKEQKYNRKKQKLQNIQADPNRGPGEYEFLEKQVMNLKKELENQPQQVPNFRAWVAWGSNIYEHPEMGDLAGIRIGLYLPDDIPKVAEEIDKHFNRKWLFGTVTGGRDIIMDRNLDAQDHLNGRWHSESLDGTVEHWEHYGYKSWQVVVELKEPQCGKLEAYTETIKQLGLKSLRVEIQIGTVVTQAWAEVQHNIIYKNPDNIVATRTMQRIIDAINGLAITTDIMLRELDKALQLRN</sequence>
<name>A0ACC2HTB2_9PEZI</name>
<accession>A0ACC2HTB2</accession>
<reference evidence="1" key="1">
    <citation type="submission" date="2022-11" db="EMBL/GenBank/DDBJ databases">
        <title>Genome Sequence of Nemania bipapillata.</title>
        <authorList>
            <person name="Buettner E."/>
        </authorList>
    </citation>
    <scope>NUCLEOTIDE SEQUENCE</scope>
    <source>
        <strain evidence="1">CP14</strain>
    </source>
</reference>
<proteinExistence type="predicted"/>
<gene>
    <name evidence="1" type="ORF">ONZ43_g7169</name>
</gene>
<comment type="caution">
    <text evidence="1">The sequence shown here is derived from an EMBL/GenBank/DDBJ whole genome shotgun (WGS) entry which is preliminary data.</text>
</comment>
<evidence type="ECO:0000313" key="2">
    <source>
        <dbReference type="Proteomes" id="UP001153334"/>
    </source>
</evidence>
<evidence type="ECO:0000313" key="1">
    <source>
        <dbReference type="EMBL" id="KAJ8106125.1"/>
    </source>
</evidence>
<dbReference type="Proteomes" id="UP001153334">
    <property type="component" value="Unassembled WGS sequence"/>
</dbReference>
<dbReference type="EMBL" id="JAPESX010002949">
    <property type="protein sequence ID" value="KAJ8106125.1"/>
    <property type="molecule type" value="Genomic_DNA"/>
</dbReference>
<protein>
    <submittedName>
        <fullName evidence="1">Uncharacterized protein</fullName>
    </submittedName>
</protein>
<keyword evidence="2" id="KW-1185">Reference proteome</keyword>
<organism evidence="1 2">
    <name type="scientific">Nemania bipapillata</name>
    <dbReference type="NCBI Taxonomy" id="110536"/>
    <lineage>
        <taxon>Eukaryota</taxon>
        <taxon>Fungi</taxon>
        <taxon>Dikarya</taxon>
        <taxon>Ascomycota</taxon>
        <taxon>Pezizomycotina</taxon>
        <taxon>Sordariomycetes</taxon>
        <taxon>Xylariomycetidae</taxon>
        <taxon>Xylariales</taxon>
        <taxon>Xylariaceae</taxon>
        <taxon>Nemania</taxon>
    </lineage>
</organism>